<proteinExistence type="predicted"/>
<sequence length="402" mass="45604">MRHFFRALKWILFTLLLIPVGGYLILLLINLQDSAPSAQASAYLEQVNAEEVALSQHLENNPYLYAMGFDAPKDNDPMAVGLKRYQALKQLGVLERPTQTVDEKFEFPEWAISNCLKQKGYFAECTALLAEPEHLRATLDDYAWLIERYRTLLSLSHWQDDTHFNPYRSMVSFKHLAAARQLYLVNAYFNGTDPASLITAIDTDMQFWQQAAERINMLSNKFLAIDALKQNMKLGELLVSQKRTEDEDTQIPSLWLQSTSEEVLSLKRVKRGEWHFLTKVNQSFEAGEDASITAKIAEAMLMPLLQQQDTANRYADILTGKANIKPCPDNFSLSTLKEYGYNPMGKFILCSGIPSFESYQATANKLESLRAELVTRLTTPAISAEIVTEANDEKPRESAPKE</sequence>
<keyword evidence="1" id="KW-1133">Transmembrane helix</keyword>
<name>A0A6L7HYL4_9GAMM</name>
<dbReference type="RefSeq" id="WP_160795347.1">
    <property type="nucleotide sequence ID" value="NZ_WRPA01000006.1"/>
</dbReference>
<evidence type="ECO:0000313" key="2">
    <source>
        <dbReference type="EMBL" id="MXR68774.1"/>
    </source>
</evidence>
<dbReference type="EMBL" id="WRPA01000006">
    <property type="protein sequence ID" value="MXR68774.1"/>
    <property type="molecule type" value="Genomic_DNA"/>
</dbReference>
<keyword evidence="3" id="KW-1185">Reference proteome</keyword>
<evidence type="ECO:0000256" key="1">
    <source>
        <dbReference type="SAM" id="Phobius"/>
    </source>
</evidence>
<keyword evidence="1" id="KW-0472">Membrane</keyword>
<accession>A0A6L7HYL4</accession>
<dbReference type="Proteomes" id="UP000474778">
    <property type="component" value="Unassembled WGS sequence"/>
</dbReference>
<dbReference type="AlphaFoldDB" id="A0A6L7HYL4"/>
<comment type="caution">
    <text evidence="2">The sequence shown here is derived from an EMBL/GenBank/DDBJ whole genome shotgun (WGS) entry which is preliminary data.</text>
</comment>
<organism evidence="2 3">
    <name type="scientific">Shewanella insulae</name>
    <dbReference type="NCBI Taxonomy" id="2681496"/>
    <lineage>
        <taxon>Bacteria</taxon>
        <taxon>Pseudomonadati</taxon>
        <taxon>Pseudomonadota</taxon>
        <taxon>Gammaproteobacteria</taxon>
        <taxon>Alteromonadales</taxon>
        <taxon>Shewanellaceae</taxon>
        <taxon>Shewanella</taxon>
    </lineage>
</organism>
<gene>
    <name evidence="2" type="ORF">GNT65_08830</name>
</gene>
<reference evidence="2 3" key="1">
    <citation type="submission" date="2019-12" db="EMBL/GenBank/DDBJ databases">
        <title>Shewanella insulae sp. nov., isolated from a tidal flat.</title>
        <authorList>
            <person name="Yoon J.-H."/>
        </authorList>
    </citation>
    <scope>NUCLEOTIDE SEQUENCE [LARGE SCALE GENOMIC DNA]</scope>
    <source>
        <strain evidence="2 3">JBTF-M18</strain>
    </source>
</reference>
<keyword evidence="1" id="KW-0812">Transmembrane</keyword>
<evidence type="ECO:0000313" key="3">
    <source>
        <dbReference type="Proteomes" id="UP000474778"/>
    </source>
</evidence>
<feature type="transmembrane region" description="Helical" evidence="1">
    <location>
        <begin position="7"/>
        <end position="29"/>
    </location>
</feature>
<protein>
    <submittedName>
        <fullName evidence="2">Uncharacterized protein</fullName>
    </submittedName>
</protein>